<evidence type="ECO:0000313" key="1">
    <source>
        <dbReference type="EMBL" id="KHJ66629.1"/>
    </source>
</evidence>
<comment type="caution">
    <text evidence="1">The sequence shown here is derived from an EMBL/GenBank/DDBJ whole genome shotgun (WGS) entry which is preliminary data.</text>
</comment>
<name>A0A0B1R200_9GAMM</name>
<gene>
    <name evidence="1" type="ORF">QU24_18130</name>
</gene>
<dbReference type="RefSeq" id="WP_039333875.1">
    <property type="nucleotide sequence ID" value="NZ_JTJJ01000072.1"/>
</dbReference>
<sequence length="117" mass="13697">MNRQNLFKHISQTYQIEPDYPWKKHSAYAVLRHPRHRKWFALVFPLESHKLGLAEGTVVDVMNIKTRPELTGSLRQQHGVYPAYHMNKEHWISLTLENGLPDGEILSLLDESFSLTF</sequence>
<dbReference type="InterPro" id="IPR007351">
    <property type="entry name" value="YjbR"/>
</dbReference>
<dbReference type="EMBL" id="JTJJ01000072">
    <property type="protein sequence ID" value="KHJ66629.1"/>
    <property type="molecule type" value="Genomic_DNA"/>
</dbReference>
<organism evidence="1 2">
    <name type="scientific">Pantoea rodasii</name>
    <dbReference type="NCBI Taxonomy" id="1076549"/>
    <lineage>
        <taxon>Bacteria</taxon>
        <taxon>Pseudomonadati</taxon>
        <taxon>Pseudomonadota</taxon>
        <taxon>Gammaproteobacteria</taxon>
        <taxon>Enterobacterales</taxon>
        <taxon>Erwiniaceae</taxon>
        <taxon>Pantoea</taxon>
    </lineage>
</organism>
<dbReference type="Proteomes" id="UP000030853">
    <property type="component" value="Unassembled WGS sequence"/>
</dbReference>
<dbReference type="AlphaFoldDB" id="A0A0B1R200"/>
<dbReference type="Pfam" id="PF04237">
    <property type="entry name" value="YjbR"/>
    <property type="match status" value="1"/>
</dbReference>
<dbReference type="SUPFAM" id="SSF142906">
    <property type="entry name" value="YjbR-like"/>
    <property type="match status" value="1"/>
</dbReference>
<protein>
    <submittedName>
        <fullName evidence="1">MmcQ protein</fullName>
    </submittedName>
</protein>
<accession>A0A0B1R200</accession>
<dbReference type="InterPro" id="IPR058532">
    <property type="entry name" value="YjbR/MT2646/Rv2570-like"/>
</dbReference>
<proteinExistence type="predicted"/>
<dbReference type="PANTHER" id="PTHR35145:SF1">
    <property type="entry name" value="CYTOPLASMIC PROTEIN"/>
    <property type="match status" value="1"/>
</dbReference>
<dbReference type="InterPro" id="IPR038056">
    <property type="entry name" value="YjbR-like_sf"/>
</dbReference>
<reference evidence="1 2" key="1">
    <citation type="submission" date="2014-11" db="EMBL/GenBank/DDBJ databases">
        <title>Genome sequencing of Pantoea rodasii ND03.</title>
        <authorList>
            <person name="Muhamad Yunos N.Y."/>
            <person name="Chan K.-G."/>
        </authorList>
    </citation>
    <scope>NUCLEOTIDE SEQUENCE [LARGE SCALE GENOMIC DNA]</scope>
    <source>
        <strain evidence="1 2">ND03</strain>
    </source>
</reference>
<dbReference type="PANTHER" id="PTHR35145">
    <property type="entry name" value="CYTOPLASMIC PROTEIN-RELATED"/>
    <property type="match status" value="1"/>
</dbReference>
<dbReference type="Gene3D" id="3.90.1150.30">
    <property type="match status" value="1"/>
</dbReference>
<evidence type="ECO:0000313" key="2">
    <source>
        <dbReference type="Proteomes" id="UP000030853"/>
    </source>
</evidence>